<dbReference type="AlphaFoldDB" id="A0AAN8EXP1"/>
<organism evidence="1 2">
    <name type="scientific">Trichostrongylus colubriformis</name>
    <name type="common">Black scour worm</name>
    <dbReference type="NCBI Taxonomy" id="6319"/>
    <lineage>
        <taxon>Eukaryota</taxon>
        <taxon>Metazoa</taxon>
        <taxon>Ecdysozoa</taxon>
        <taxon>Nematoda</taxon>
        <taxon>Chromadorea</taxon>
        <taxon>Rhabditida</taxon>
        <taxon>Rhabditina</taxon>
        <taxon>Rhabditomorpha</taxon>
        <taxon>Strongyloidea</taxon>
        <taxon>Trichostrongylidae</taxon>
        <taxon>Trichostrongylus</taxon>
    </lineage>
</organism>
<evidence type="ECO:0000313" key="2">
    <source>
        <dbReference type="Proteomes" id="UP001331761"/>
    </source>
</evidence>
<dbReference type="EMBL" id="WIXE01020833">
    <property type="protein sequence ID" value="KAK5968921.1"/>
    <property type="molecule type" value="Genomic_DNA"/>
</dbReference>
<accession>A0AAN8EXP1</accession>
<protein>
    <submittedName>
        <fullName evidence="1">Uncharacterized protein</fullName>
    </submittedName>
</protein>
<dbReference type="Proteomes" id="UP001331761">
    <property type="component" value="Unassembled WGS sequence"/>
</dbReference>
<gene>
    <name evidence="1" type="ORF">GCK32_022302</name>
</gene>
<keyword evidence="2" id="KW-1185">Reference proteome</keyword>
<reference evidence="1 2" key="1">
    <citation type="submission" date="2019-10" db="EMBL/GenBank/DDBJ databases">
        <title>Assembly and Annotation for the nematode Trichostrongylus colubriformis.</title>
        <authorList>
            <person name="Martin J."/>
        </authorList>
    </citation>
    <scope>NUCLEOTIDE SEQUENCE [LARGE SCALE GENOMIC DNA]</scope>
    <source>
        <strain evidence="1">G859</strain>
        <tissue evidence="1">Whole worm</tissue>
    </source>
</reference>
<evidence type="ECO:0000313" key="1">
    <source>
        <dbReference type="EMBL" id="KAK5968921.1"/>
    </source>
</evidence>
<feature type="non-terminal residue" evidence="1">
    <location>
        <position position="1"/>
    </location>
</feature>
<comment type="caution">
    <text evidence="1">The sequence shown here is derived from an EMBL/GenBank/DDBJ whole genome shotgun (WGS) entry which is preliminary data.</text>
</comment>
<sequence>KPPYGQANTAVEMLKLGCGLTWPELNVWMLCFVNWSANQDVVWVPGNAIGLNFCLALPHVR</sequence>
<name>A0AAN8EXP1_TRICO</name>
<proteinExistence type="predicted"/>